<organism evidence="1 2">
    <name type="scientific">Friedmanniomyces endolithicus</name>
    <dbReference type="NCBI Taxonomy" id="329885"/>
    <lineage>
        <taxon>Eukaryota</taxon>
        <taxon>Fungi</taxon>
        <taxon>Dikarya</taxon>
        <taxon>Ascomycota</taxon>
        <taxon>Pezizomycotina</taxon>
        <taxon>Dothideomycetes</taxon>
        <taxon>Dothideomycetidae</taxon>
        <taxon>Mycosphaerellales</taxon>
        <taxon>Teratosphaeriaceae</taxon>
        <taxon>Friedmanniomyces</taxon>
    </lineage>
</organism>
<comment type="caution">
    <text evidence="1">The sequence shown here is derived from an EMBL/GenBank/DDBJ whole genome shotgun (WGS) entry which is preliminary data.</text>
</comment>
<sequence>MDKLERRSSYLSGMLRPALASDGLEKTCMSEGRYGMAIAVKGGRRSCRHVVFDRFDQVMRKVITQGPVWYRIGEIEETEEDARFERTRRTAHWG</sequence>
<dbReference type="Proteomes" id="UP001168146">
    <property type="component" value="Unassembled WGS sequence"/>
</dbReference>
<dbReference type="AlphaFoldDB" id="A0AAN6FVW5"/>
<proteinExistence type="predicted"/>
<evidence type="ECO:0000313" key="1">
    <source>
        <dbReference type="EMBL" id="KAK0325394.1"/>
    </source>
</evidence>
<accession>A0AAN6FVW5</accession>
<protein>
    <submittedName>
        <fullName evidence="1">Uncharacterized protein</fullName>
    </submittedName>
</protein>
<dbReference type="EMBL" id="JASUXU010000007">
    <property type="protein sequence ID" value="KAK0325394.1"/>
    <property type="molecule type" value="Genomic_DNA"/>
</dbReference>
<reference evidence="1" key="1">
    <citation type="submission" date="2021-12" db="EMBL/GenBank/DDBJ databases">
        <title>Black yeast isolated from Biological Soil Crust.</title>
        <authorList>
            <person name="Kurbessoian T."/>
        </authorList>
    </citation>
    <scope>NUCLEOTIDE SEQUENCE</scope>
    <source>
        <strain evidence="1">CCFEE 5208</strain>
    </source>
</reference>
<gene>
    <name evidence="1" type="ORF">LTR82_003677</name>
</gene>
<evidence type="ECO:0000313" key="2">
    <source>
        <dbReference type="Proteomes" id="UP001168146"/>
    </source>
</evidence>
<name>A0AAN6FVW5_9PEZI</name>